<evidence type="ECO:0000256" key="2">
    <source>
        <dbReference type="ARBA" id="ARBA00022617"/>
    </source>
</evidence>
<dbReference type="PANTHER" id="PTHR43809">
    <property type="entry name" value="NITRITE REDUCTASE (NADH) LARGE SUBUNIT"/>
    <property type="match status" value="1"/>
</dbReference>
<proteinExistence type="predicted"/>
<keyword evidence="2" id="KW-0349">Heme</keyword>
<name>A0A126ZZA3_9MICC</name>
<evidence type="ECO:0000259" key="7">
    <source>
        <dbReference type="Pfam" id="PF04324"/>
    </source>
</evidence>
<dbReference type="PATRIC" id="fig|37927.3.peg.1577"/>
<evidence type="ECO:0000256" key="6">
    <source>
        <dbReference type="ARBA" id="ARBA00023014"/>
    </source>
</evidence>
<keyword evidence="3" id="KW-0479">Metal-binding</keyword>
<keyword evidence="5" id="KW-0408">Iron</keyword>
<dbReference type="Proteomes" id="UP000070134">
    <property type="component" value="Chromosome"/>
</dbReference>
<evidence type="ECO:0000256" key="3">
    <source>
        <dbReference type="ARBA" id="ARBA00022723"/>
    </source>
</evidence>
<dbReference type="STRING" id="37927.SA2016_1529"/>
<evidence type="ECO:0000256" key="1">
    <source>
        <dbReference type="ARBA" id="ARBA00001966"/>
    </source>
</evidence>
<dbReference type="InterPro" id="IPR041854">
    <property type="entry name" value="BFD-like_2Fe2S-bd_dom_sf"/>
</dbReference>
<reference evidence="8 9" key="1">
    <citation type="submission" date="2016-02" db="EMBL/GenBank/DDBJ databases">
        <title>Complete genome of Sinomonas atrocyanea KCTC 3377.</title>
        <authorList>
            <person name="Kim K.M."/>
        </authorList>
    </citation>
    <scope>NUCLEOTIDE SEQUENCE [LARGE SCALE GENOMIC DNA]</scope>
    <source>
        <strain evidence="8 9">KCTC 3377</strain>
    </source>
</reference>
<dbReference type="Pfam" id="PF04324">
    <property type="entry name" value="Fer2_BFD"/>
    <property type="match status" value="1"/>
</dbReference>
<dbReference type="Gene3D" id="1.10.10.1100">
    <property type="entry name" value="BFD-like [2Fe-2S]-binding domain"/>
    <property type="match status" value="1"/>
</dbReference>
<keyword evidence="6" id="KW-0411">Iron-sulfur</keyword>
<dbReference type="PANTHER" id="PTHR43809:SF1">
    <property type="entry name" value="NITRITE REDUCTASE (NADH) LARGE SUBUNIT"/>
    <property type="match status" value="1"/>
</dbReference>
<protein>
    <submittedName>
        <fullName evidence="8">Ferredoxin</fullName>
    </submittedName>
</protein>
<evidence type="ECO:0000313" key="9">
    <source>
        <dbReference type="Proteomes" id="UP000070134"/>
    </source>
</evidence>
<evidence type="ECO:0000313" key="8">
    <source>
        <dbReference type="EMBL" id="AMM32206.1"/>
    </source>
</evidence>
<dbReference type="AlphaFoldDB" id="A0A126ZZA3"/>
<dbReference type="InterPro" id="IPR052034">
    <property type="entry name" value="NasD-like"/>
</dbReference>
<keyword evidence="4" id="KW-0560">Oxidoreductase</keyword>
<dbReference type="EMBL" id="CP014518">
    <property type="protein sequence ID" value="AMM32206.1"/>
    <property type="molecule type" value="Genomic_DNA"/>
</dbReference>
<dbReference type="GO" id="GO:0046872">
    <property type="term" value="F:metal ion binding"/>
    <property type="evidence" value="ECO:0007669"/>
    <property type="project" value="UniProtKB-KW"/>
</dbReference>
<evidence type="ECO:0000256" key="5">
    <source>
        <dbReference type="ARBA" id="ARBA00023004"/>
    </source>
</evidence>
<gene>
    <name evidence="8" type="ORF">SA2016_1529</name>
</gene>
<dbReference type="GO" id="GO:0051536">
    <property type="term" value="F:iron-sulfur cluster binding"/>
    <property type="evidence" value="ECO:0007669"/>
    <property type="project" value="UniProtKB-KW"/>
</dbReference>
<sequence>MNLALAGAVAADPWDAFSLENAAGESGPPPLQVSLWSDPEHGAYVKMATRAGVLVGFVALGMPRAAAELTLLFESGAELPADRSVILRLDGPEAALAGGPSAAGTGPEATLCRCAGVSRGEVQEAVGNGCSTVEDISRKTRAGTGCGGCRDGLRELIEAHFAAAAA</sequence>
<organism evidence="8 9">
    <name type="scientific">Sinomonas atrocyanea</name>
    <dbReference type="NCBI Taxonomy" id="37927"/>
    <lineage>
        <taxon>Bacteria</taxon>
        <taxon>Bacillati</taxon>
        <taxon>Actinomycetota</taxon>
        <taxon>Actinomycetes</taxon>
        <taxon>Micrococcales</taxon>
        <taxon>Micrococcaceae</taxon>
        <taxon>Sinomonas</taxon>
    </lineage>
</organism>
<dbReference type="KEGG" id="satk:SA2016_1529"/>
<accession>A0A126ZZA3</accession>
<feature type="domain" description="BFD-like [2Fe-2S]-binding" evidence="7">
    <location>
        <begin position="111"/>
        <end position="158"/>
    </location>
</feature>
<dbReference type="GO" id="GO:0016491">
    <property type="term" value="F:oxidoreductase activity"/>
    <property type="evidence" value="ECO:0007669"/>
    <property type="project" value="UniProtKB-KW"/>
</dbReference>
<comment type="cofactor">
    <cofactor evidence="1">
        <name>[4Fe-4S] cluster</name>
        <dbReference type="ChEBI" id="CHEBI:49883"/>
    </cofactor>
</comment>
<evidence type="ECO:0000256" key="4">
    <source>
        <dbReference type="ARBA" id="ARBA00023002"/>
    </source>
</evidence>
<dbReference type="InterPro" id="IPR007419">
    <property type="entry name" value="BFD-like_2Fe2S-bd_dom"/>
</dbReference>
<keyword evidence="9" id="KW-1185">Reference proteome</keyword>